<dbReference type="GO" id="GO:0031145">
    <property type="term" value="P:anaphase-promoting complex-dependent catabolic process"/>
    <property type="evidence" value="ECO:0007669"/>
    <property type="project" value="TreeGrafter"/>
</dbReference>
<feature type="domain" description="Anaphase-promoting complex subunit 5" evidence="7">
    <location>
        <begin position="237"/>
        <end position="326"/>
    </location>
</feature>
<dbReference type="EMBL" id="JAHUZD010000125">
    <property type="protein sequence ID" value="KAI3403516.2"/>
    <property type="molecule type" value="Genomic_DNA"/>
</dbReference>
<dbReference type="Pfam" id="PF12862">
    <property type="entry name" value="ANAPC5"/>
    <property type="match status" value="1"/>
</dbReference>
<accession>A0AAI9SUW3</accession>
<name>A0AAI9SUW3_9ASCO</name>
<comment type="similarity">
    <text evidence="1">Belongs to the APC5 family.</text>
</comment>
<gene>
    <name evidence="8" type="ORF">KGF56_003673</name>
</gene>
<evidence type="ECO:0000313" key="9">
    <source>
        <dbReference type="Proteomes" id="UP001202479"/>
    </source>
</evidence>
<dbReference type="Proteomes" id="UP001202479">
    <property type="component" value="Unassembled WGS sequence"/>
</dbReference>
<dbReference type="GO" id="GO:0070979">
    <property type="term" value="P:protein K11-linked ubiquitination"/>
    <property type="evidence" value="ECO:0007669"/>
    <property type="project" value="TreeGrafter"/>
</dbReference>
<evidence type="ECO:0000256" key="6">
    <source>
        <dbReference type="ARBA" id="ARBA00023306"/>
    </source>
</evidence>
<dbReference type="InterPro" id="IPR026000">
    <property type="entry name" value="Apc5_dom"/>
</dbReference>
<dbReference type="PANTHER" id="PTHR12830:SF9">
    <property type="entry name" value="ANAPHASE-PROMOTING COMPLEX SUBUNIT 5"/>
    <property type="match status" value="1"/>
</dbReference>
<proteinExistence type="inferred from homology"/>
<dbReference type="GO" id="GO:0045842">
    <property type="term" value="P:positive regulation of mitotic metaphase/anaphase transition"/>
    <property type="evidence" value="ECO:0007669"/>
    <property type="project" value="TreeGrafter"/>
</dbReference>
<evidence type="ECO:0000256" key="2">
    <source>
        <dbReference type="ARBA" id="ARBA00016066"/>
    </source>
</evidence>
<keyword evidence="3" id="KW-0132">Cell division</keyword>
<evidence type="ECO:0000259" key="7">
    <source>
        <dbReference type="Pfam" id="PF12862"/>
    </source>
</evidence>
<dbReference type="InterPro" id="IPR037679">
    <property type="entry name" value="Apc5"/>
</dbReference>
<dbReference type="GO" id="GO:0051301">
    <property type="term" value="P:cell division"/>
    <property type="evidence" value="ECO:0007669"/>
    <property type="project" value="UniProtKB-KW"/>
</dbReference>
<dbReference type="GeneID" id="73381288"/>
<keyword evidence="5" id="KW-0833">Ubl conjugation pathway</keyword>
<reference evidence="8" key="1">
    <citation type="journal article" date="2022" name="DNA Res.">
        <title>Genome analysis of five recently described species of the CUG-Ser clade uncovers Candida theae as a new hybrid lineage with pathogenic potential in the Candida parapsilosis species complex.</title>
        <authorList>
            <person name="Mixao V."/>
            <person name="Del Olmo V."/>
            <person name="Hegedusova E."/>
            <person name="Saus E."/>
            <person name="Pryszcz L."/>
            <person name="Cillingova A."/>
            <person name="Nosek J."/>
            <person name="Gabaldon T."/>
        </authorList>
    </citation>
    <scope>NUCLEOTIDE SEQUENCE</scope>
    <source>
        <strain evidence="8">CBS 10844</strain>
    </source>
</reference>
<sequence>MTNELIEREPEINNESKLKTCNDLSSLVNTLGESTFTVQLVVETWKINNVEDLHSMINGCRSLVVNSQTHILKDDQPTKVCKQFSSKSLFGTFITQVCTFFDMLEFDESLLIFQSLLEFRKSTKGQIEKSRQRVVIVDDGDGDGDGEDDDPMETDKNDLFNALENQLSKIGISQRDKHTISRSKRDLESLISNQIAVLENYGTPTPLYLKRIIKMMTASSTIGSIKASDFNQLPSCYYLNYLECLSELNYNGAVDALHQYFDYMVSNNSKYFYHFALISKASLHQFFGEDHKAIDSIVEAISVARENKDNATLTYILSWFYNFMHNKPHLWKEQTLFNKSNEDQLLDFLIKKSASVNISLLAINLGFETLQIMHSGSSIGEFMASLTRTLFTAVNDIKPTFVRCAEMAASIWNTVGVTPLCRVYDDLALQYSAKSSDYISIKSRRIYLDFMRGYEREKYVEEMDKLASGISDHSLYNSIHIRSLMMHIKQYLIQGRTRMGYELMNMLLNSDIRDLELRNELSLLEIEVLIKNENYHAALEKALAITYVDDYMLLRLNILKCRIFNLSGNPYRSLSSIVQSIESCKRFGFGALLIEASLIFFEILNQLGHKKDVIRLIGEIMPHIESYGNKELREAAFYQLEIAKADEDC</sequence>
<keyword evidence="6" id="KW-0131">Cell cycle</keyword>
<evidence type="ECO:0000256" key="5">
    <source>
        <dbReference type="ARBA" id="ARBA00022786"/>
    </source>
</evidence>
<evidence type="ECO:0000256" key="4">
    <source>
        <dbReference type="ARBA" id="ARBA00022776"/>
    </source>
</evidence>
<dbReference type="GO" id="GO:0005680">
    <property type="term" value="C:anaphase-promoting complex"/>
    <property type="evidence" value="ECO:0007669"/>
    <property type="project" value="InterPro"/>
</dbReference>
<evidence type="ECO:0000256" key="3">
    <source>
        <dbReference type="ARBA" id="ARBA00022618"/>
    </source>
</evidence>
<comment type="caution">
    <text evidence="8">The sequence shown here is derived from an EMBL/GenBank/DDBJ whole genome shotgun (WGS) entry which is preliminary data.</text>
</comment>
<protein>
    <recommendedName>
        <fullName evidence="2">Anaphase-promoting complex subunit 5</fullName>
    </recommendedName>
</protein>
<evidence type="ECO:0000256" key="1">
    <source>
        <dbReference type="ARBA" id="ARBA00007450"/>
    </source>
</evidence>
<dbReference type="AlphaFoldDB" id="A0AAI9SUW3"/>
<keyword evidence="4" id="KW-0498">Mitosis</keyword>
<keyword evidence="9" id="KW-1185">Reference proteome</keyword>
<organism evidence="8 9">
    <name type="scientific">Candida oxycetoniae</name>
    <dbReference type="NCBI Taxonomy" id="497107"/>
    <lineage>
        <taxon>Eukaryota</taxon>
        <taxon>Fungi</taxon>
        <taxon>Dikarya</taxon>
        <taxon>Ascomycota</taxon>
        <taxon>Saccharomycotina</taxon>
        <taxon>Pichiomycetes</taxon>
        <taxon>Debaryomycetaceae</taxon>
        <taxon>Candida/Lodderomyces clade</taxon>
        <taxon>Candida</taxon>
    </lineage>
</organism>
<dbReference type="PANTHER" id="PTHR12830">
    <property type="entry name" value="ANAPHASE-PROMOTING COMPLEX SUBUNIT 5"/>
    <property type="match status" value="1"/>
</dbReference>
<dbReference type="RefSeq" id="XP_049179263.1">
    <property type="nucleotide sequence ID" value="XM_049325029.1"/>
</dbReference>
<evidence type="ECO:0000313" key="8">
    <source>
        <dbReference type="EMBL" id="KAI3403516.2"/>
    </source>
</evidence>